<gene>
    <name evidence="2" type="ORF">FH969_14340</name>
</gene>
<evidence type="ECO:0000313" key="2">
    <source>
        <dbReference type="EMBL" id="TNU72889.1"/>
    </source>
</evidence>
<evidence type="ECO:0000256" key="1">
    <source>
        <dbReference type="SAM" id="Phobius"/>
    </source>
</evidence>
<feature type="transmembrane region" description="Helical" evidence="1">
    <location>
        <begin position="94"/>
        <end position="113"/>
    </location>
</feature>
<evidence type="ECO:0000313" key="3">
    <source>
        <dbReference type="Proteomes" id="UP000313849"/>
    </source>
</evidence>
<accession>A0A5C5B8P9</accession>
<organism evidence="2 3">
    <name type="scientific">Miniimonas arenae</name>
    <dbReference type="NCBI Taxonomy" id="676201"/>
    <lineage>
        <taxon>Bacteria</taxon>
        <taxon>Bacillati</taxon>
        <taxon>Actinomycetota</taxon>
        <taxon>Actinomycetes</taxon>
        <taxon>Micrococcales</taxon>
        <taxon>Beutenbergiaceae</taxon>
        <taxon>Miniimonas</taxon>
    </lineage>
</organism>
<feature type="transmembrane region" description="Helical" evidence="1">
    <location>
        <begin position="71"/>
        <end position="88"/>
    </location>
</feature>
<keyword evidence="3" id="KW-1185">Reference proteome</keyword>
<feature type="non-terminal residue" evidence="2">
    <location>
        <position position="210"/>
    </location>
</feature>
<keyword evidence="1" id="KW-0812">Transmembrane</keyword>
<dbReference type="AlphaFoldDB" id="A0A5C5B8P9"/>
<name>A0A5C5B8P9_9MICO</name>
<dbReference type="Proteomes" id="UP000313849">
    <property type="component" value="Unassembled WGS sequence"/>
</dbReference>
<feature type="transmembrane region" description="Helical" evidence="1">
    <location>
        <begin position="45"/>
        <end position="64"/>
    </location>
</feature>
<keyword evidence="1" id="KW-1133">Transmembrane helix</keyword>
<reference evidence="2 3" key="1">
    <citation type="submission" date="2019-06" db="EMBL/GenBank/DDBJ databases">
        <title>Draft genome sequence of Miniimonas arenae KCTC 19750T isolated from sea sand.</title>
        <authorList>
            <person name="Park S.-J."/>
        </authorList>
    </citation>
    <scope>NUCLEOTIDE SEQUENCE [LARGE SCALE GENOMIC DNA]</scope>
    <source>
        <strain evidence="2 3">KCTC 19750</strain>
    </source>
</reference>
<feature type="transmembrane region" description="Helical" evidence="1">
    <location>
        <begin position="12"/>
        <end position="33"/>
    </location>
</feature>
<proteinExistence type="predicted"/>
<comment type="caution">
    <text evidence="2">The sequence shown here is derived from an EMBL/GenBank/DDBJ whole genome shotgun (WGS) entry which is preliminary data.</text>
</comment>
<sequence length="210" mass="21308">MQNPRPAARTLLLLPAGLALLAGLNGALLLLGLPAPLRFDRFEHVHGPLMVLGFVGTLIALERAVALRSRLAYTAPVLLGFGGLLLLSPLPSGVSRGILLAGAVALGALYLALWRRQPSLPIAVESAGAALGVGAAALWVGGVAVPFLAPWLVGFLVLTVLGERIELGAVGRRLGAGAARDGVGRGEALALTYALAYAVSAALALVIPAT</sequence>
<feature type="transmembrane region" description="Helical" evidence="1">
    <location>
        <begin position="120"/>
        <end position="141"/>
    </location>
</feature>
<feature type="transmembrane region" description="Helical" evidence="1">
    <location>
        <begin position="188"/>
        <end position="207"/>
    </location>
</feature>
<dbReference type="EMBL" id="VENP01000088">
    <property type="protein sequence ID" value="TNU72889.1"/>
    <property type="molecule type" value="Genomic_DNA"/>
</dbReference>
<protein>
    <recommendedName>
        <fullName evidence="4">NnrS family protein</fullName>
    </recommendedName>
</protein>
<keyword evidence="1" id="KW-0472">Membrane</keyword>
<evidence type="ECO:0008006" key="4">
    <source>
        <dbReference type="Google" id="ProtNLM"/>
    </source>
</evidence>